<evidence type="ECO:0000256" key="3">
    <source>
        <dbReference type="ARBA" id="ARBA00023012"/>
    </source>
</evidence>
<dbReference type="InterPro" id="IPR011712">
    <property type="entry name" value="Sig_transdc_His_kin_sub3_dim/P"/>
</dbReference>
<name>A0A1M4WC91_STRHI</name>
<feature type="region of interest" description="Disordered" evidence="4">
    <location>
        <begin position="363"/>
        <end position="382"/>
    </location>
</feature>
<keyword evidence="5" id="KW-1133">Transmembrane helix</keyword>
<feature type="transmembrane region" description="Helical" evidence="5">
    <location>
        <begin position="178"/>
        <end position="198"/>
    </location>
</feature>
<evidence type="ECO:0000256" key="2">
    <source>
        <dbReference type="ARBA" id="ARBA00022777"/>
    </source>
</evidence>
<feature type="transmembrane region" description="Helical" evidence="5">
    <location>
        <begin position="154"/>
        <end position="172"/>
    </location>
</feature>
<feature type="transmembrane region" description="Helical" evidence="5">
    <location>
        <begin position="42"/>
        <end position="61"/>
    </location>
</feature>
<keyword evidence="2 7" id="KW-0418">Kinase</keyword>
<keyword evidence="1" id="KW-0808">Transferase</keyword>
<evidence type="ECO:0000259" key="6">
    <source>
        <dbReference type="Pfam" id="PF07730"/>
    </source>
</evidence>
<evidence type="ECO:0000313" key="7">
    <source>
        <dbReference type="EMBL" id="SHE78795.1"/>
    </source>
</evidence>
<feature type="transmembrane region" description="Helical" evidence="5">
    <location>
        <begin position="73"/>
        <end position="91"/>
    </location>
</feature>
<dbReference type="EMBL" id="FQVN01000001">
    <property type="protein sequence ID" value="SHE78795.1"/>
    <property type="molecule type" value="Genomic_DNA"/>
</dbReference>
<dbReference type="Gene3D" id="1.20.5.1930">
    <property type="match status" value="1"/>
</dbReference>
<gene>
    <name evidence="7" type="ORF">SAMN05444320_1011085</name>
</gene>
<proteinExistence type="predicted"/>
<dbReference type="GO" id="GO:0016020">
    <property type="term" value="C:membrane"/>
    <property type="evidence" value="ECO:0007669"/>
    <property type="project" value="InterPro"/>
</dbReference>
<keyword evidence="3" id="KW-0902">Two-component regulatory system</keyword>
<organism evidence="7 8">
    <name type="scientific">Streptoalloteichus hindustanus</name>
    <dbReference type="NCBI Taxonomy" id="2017"/>
    <lineage>
        <taxon>Bacteria</taxon>
        <taxon>Bacillati</taxon>
        <taxon>Actinomycetota</taxon>
        <taxon>Actinomycetes</taxon>
        <taxon>Pseudonocardiales</taxon>
        <taxon>Pseudonocardiaceae</taxon>
        <taxon>Streptoalloteichus</taxon>
    </lineage>
</organism>
<evidence type="ECO:0000256" key="4">
    <source>
        <dbReference type="SAM" id="MobiDB-lite"/>
    </source>
</evidence>
<keyword evidence="5" id="KW-0812">Transmembrane</keyword>
<dbReference type="CDD" id="cd16917">
    <property type="entry name" value="HATPase_UhpB-NarQ-NarX-like"/>
    <property type="match status" value="1"/>
</dbReference>
<dbReference type="Gene3D" id="3.30.565.10">
    <property type="entry name" value="Histidine kinase-like ATPase, C-terminal domain"/>
    <property type="match status" value="1"/>
</dbReference>
<feature type="compositionally biased region" description="Gly residues" evidence="4">
    <location>
        <begin position="367"/>
        <end position="376"/>
    </location>
</feature>
<evidence type="ECO:0000313" key="8">
    <source>
        <dbReference type="Proteomes" id="UP000184501"/>
    </source>
</evidence>
<protein>
    <submittedName>
        <fullName evidence="7">Two-component system, NarL family, sensor histidine kinase DesK</fullName>
    </submittedName>
</protein>
<dbReference type="InterPro" id="IPR050482">
    <property type="entry name" value="Sensor_HK_TwoCompSys"/>
</dbReference>
<accession>A0A1M4WC91</accession>
<dbReference type="PANTHER" id="PTHR24421:SF63">
    <property type="entry name" value="SENSOR HISTIDINE KINASE DESK"/>
    <property type="match status" value="1"/>
</dbReference>
<evidence type="ECO:0000256" key="1">
    <source>
        <dbReference type="ARBA" id="ARBA00022679"/>
    </source>
</evidence>
<sequence length="423" mass="44442">MSWSSTRVAGFRWVACWGVGGKRESGSGAPDRLRGLRAFTKWSLLAYGVVMPLMPALVMFSAPRVSAGWPADWPVGVAALVVFGALHGRLLMRGMEGYGHAHWRDRGILVAQAYSLAVWAAALALDASGGLWCTLPLAAAGAAAALLPRNQRWTQVVVMVALTAGLAVVGGYDLAGLLSVLFLAAALIWPAPMQVWLWDVGLQLDRARATEAELAVVKERLRFAADLHDILGHSLEVIALRAELATRLPDVDAARETMTEVRRTARDALREVREVVRGYRHADLATELTAVRSLLGSAGIHCRVTGEPRGLAAEHQAVLGLVLREAITNVLRHAQATECSISFETGGEETRLTVVNDGVSARADGGADSGGDGGPADGAADGTGLDGLAARLAAVGGRLRGGPEPGGRFRVCAAVPRTGEVAA</sequence>
<reference evidence="7 8" key="1">
    <citation type="submission" date="2016-11" db="EMBL/GenBank/DDBJ databases">
        <authorList>
            <person name="Jaros S."/>
            <person name="Januszkiewicz K."/>
            <person name="Wedrychowicz H."/>
        </authorList>
    </citation>
    <scope>NUCLEOTIDE SEQUENCE [LARGE SCALE GENOMIC DNA]</scope>
    <source>
        <strain evidence="7 8">DSM 44523</strain>
    </source>
</reference>
<evidence type="ECO:0000256" key="5">
    <source>
        <dbReference type="SAM" id="Phobius"/>
    </source>
</evidence>
<dbReference type="AlphaFoldDB" id="A0A1M4WC91"/>
<dbReference type="InterPro" id="IPR036890">
    <property type="entry name" value="HATPase_C_sf"/>
</dbReference>
<dbReference type="SUPFAM" id="SSF55874">
    <property type="entry name" value="ATPase domain of HSP90 chaperone/DNA topoisomerase II/histidine kinase"/>
    <property type="match status" value="1"/>
</dbReference>
<dbReference type="STRING" id="2017.SAMN05444320_1011085"/>
<feature type="domain" description="Signal transduction histidine kinase subgroup 3 dimerisation and phosphoacceptor" evidence="6">
    <location>
        <begin position="219"/>
        <end position="284"/>
    </location>
</feature>
<keyword evidence="5" id="KW-0472">Membrane</keyword>
<dbReference type="GO" id="GO:0000155">
    <property type="term" value="F:phosphorelay sensor kinase activity"/>
    <property type="evidence" value="ECO:0007669"/>
    <property type="project" value="InterPro"/>
</dbReference>
<keyword evidence="8" id="KW-1185">Reference proteome</keyword>
<dbReference type="PANTHER" id="PTHR24421">
    <property type="entry name" value="NITRATE/NITRITE SENSOR PROTEIN NARX-RELATED"/>
    <property type="match status" value="1"/>
</dbReference>
<dbReference type="Proteomes" id="UP000184501">
    <property type="component" value="Unassembled WGS sequence"/>
</dbReference>
<dbReference type="GO" id="GO:0046983">
    <property type="term" value="F:protein dimerization activity"/>
    <property type="evidence" value="ECO:0007669"/>
    <property type="project" value="InterPro"/>
</dbReference>
<dbReference type="Pfam" id="PF07730">
    <property type="entry name" value="HisKA_3"/>
    <property type="match status" value="1"/>
</dbReference>